<reference evidence="3 4" key="1">
    <citation type="submission" date="2020-04" db="EMBL/GenBank/DDBJ databases">
        <title>Genome sequencing of novel species.</title>
        <authorList>
            <person name="Heo J."/>
            <person name="Kim S.-J."/>
            <person name="Kim J.-S."/>
            <person name="Hong S.-B."/>
            <person name="Kwon S.-W."/>
        </authorList>
    </citation>
    <scope>NUCLEOTIDE SEQUENCE [LARGE SCALE GENOMIC DNA]</scope>
    <source>
        <strain evidence="3 4">CJU-R4</strain>
        <plasmid evidence="3 4">unnamed1</plasmid>
    </source>
</reference>
<evidence type="ECO:0000259" key="2">
    <source>
        <dbReference type="Pfam" id="PF12704"/>
    </source>
</evidence>
<dbReference type="AlphaFoldDB" id="A0A7L5DVZ4"/>
<keyword evidence="1" id="KW-1133">Transmembrane helix</keyword>
<keyword evidence="1" id="KW-0472">Membrane</keyword>
<keyword evidence="3" id="KW-0614">Plasmid</keyword>
<dbReference type="InterPro" id="IPR025857">
    <property type="entry name" value="MacB_PCD"/>
</dbReference>
<name>A0A7L5DVZ4_9BACT</name>
<feature type="transmembrane region" description="Helical" evidence="1">
    <location>
        <begin position="16"/>
        <end position="39"/>
    </location>
</feature>
<evidence type="ECO:0000313" key="4">
    <source>
        <dbReference type="Proteomes" id="UP000501128"/>
    </source>
</evidence>
<dbReference type="KEGG" id="srho:HH216_24490"/>
<dbReference type="Proteomes" id="UP000501128">
    <property type="component" value="Plasmid unnamed1"/>
</dbReference>
<evidence type="ECO:0000313" key="3">
    <source>
        <dbReference type="EMBL" id="QJD81533.1"/>
    </source>
</evidence>
<keyword evidence="4" id="KW-1185">Reference proteome</keyword>
<organism evidence="3 4">
    <name type="scientific">Spirosoma rhododendri</name>
    <dbReference type="NCBI Taxonomy" id="2728024"/>
    <lineage>
        <taxon>Bacteria</taxon>
        <taxon>Pseudomonadati</taxon>
        <taxon>Bacteroidota</taxon>
        <taxon>Cytophagia</taxon>
        <taxon>Cytophagales</taxon>
        <taxon>Cytophagaceae</taxon>
        <taxon>Spirosoma</taxon>
    </lineage>
</organism>
<evidence type="ECO:0000256" key="1">
    <source>
        <dbReference type="SAM" id="Phobius"/>
    </source>
</evidence>
<feature type="domain" description="MacB-like periplasmic core" evidence="2">
    <location>
        <begin position="19"/>
        <end position="245"/>
    </location>
</feature>
<keyword evidence="1" id="KW-0812">Transmembrane</keyword>
<sequence>MTGFRYAFGTLRRHPAYVALNTVSLALAIGSCLLLFWYIRFHQSVDRYHRQTDRVVRLVTELHERTVSYSSGIPTPVGPALRQDMPWLTAVAMVIGQEYRLIQVESRAGQLTDKFTEARTMAYVEPDYFRILDYTWLSGSPDTSLRQPFTAVVTKRLARKYFGVGNPIGRRLCMNNRLELTITGLLADLPDNTDQPYELFVSYKTLEYYAHSGTALDQWAGISSPTQCWVLLPTAESVTRLERQLVSFHRKRHPASLNTYQYRVLPLTAQHTAPNYYTGIRGDVLLVLAAIGGFSC</sequence>
<dbReference type="PROSITE" id="PS51257">
    <property type="entry name" value="PROKAR_LIPOPROTEIN"/>
    <property type="match status" value="1"/>
</dbReference>
<protein>
    <submittedName>
        <fullName evidence="3">ABC transporter permease</fullName>
    </submittedName>
</protein>
<dbReference type="Pfam" id="PF12704">
    <property type="entry name" value="MacB_PCD"/>
    <property type="match status" value="1"/>
</dbReference>
<dbReference type="RefSeq" id="WP_169553551.1">
    <property type="nucleotide sequence ID" value="NZ_CP051678.1"/>
</dbReference>
<geneLocation type="plasmid" evidence="3 4">
    <name>unnamed1</name>
</geneLocation>
<dbReference type="EMBL" id="CP051678">
    <property type="protein sequence ID" value="QJD81533.1"/>
    <property type="molecule type" value="Genomic_DNA"/>
</dbReference>
<proteinExistence type="predicted"/>
<accession>A0A7L5DVZ4</accession>
<gene>
    <name evidence="3" type="ORF">HH216_24490</name>
</gene>